<name>A0AAV9N5H6_9EURO</name>
<protein>
    <recommendedName>
        <fullName evidence="4">Tachykinin family protein</fullName>
    </recommendedName>
</protein>
<dbReference type="GeneID" id="89974279"/>
<dbReference type="PANTHER" id="PTHR37540">
    <property type="entry name" value="TRANSCRIPTION FACTOR (ACR-2), PUTATIVE-RELATED-RELATED"/>
    <property type="match status" value="1"/>
</dbReference>
<feature type="compositionally biased region" description="Basic and acidic residues" evidence="1">
    <location>
        <begin position="67"/>
        <end position="78"/>
    </location>
</feature>
<reference evidence="2 3" key="1">
    <citation type="submission" date="2023-08" db="EMBL/GenBank/DDBJ databases">
        <title>Black Yeasts Isolated from many extreme environments.</title>
        <authorList>
            <person name="Coleine C."/>
            <person name="Stajich J.E."/>
            <person name="Selbmann L."/>
        </authorList>
    </citation>
    <scope>NUCLEOTIDE SEQUENCE [LARGE SCALE GENOMIC DNA]</scope>
    <source>
        <strain evidence="2 3">CCFEE 5792</strain>
    </source>
</reference>
<keyword evidence="3" id="KW-1185">Reference proteome</keyword>
<dbReference type="Proteomes" id="UP001358417">
    <property type="component" value="Unassembled WGS sequence"/>
</dbReference>
<evidence type="ECO:0008006" key="4">
    <source>
        <dbReference type="Google" id="ProtNLM"/>
    </source>
</evidence>
<dbReference type="AlphaFoldDB" id="A0AAV9N5H6"/>
<feature type="region of interest" description="Disordered" evidence="1">
    <location>
        <begin position="19"/>
        <end position="141"/>
    </location>
</feature>
<comment type="caution">
    <text evidence="2">The sequence shown here is derived from an EMBL/GenBank/DDBJ whole genome shotgun (WGS) entry which is preliminary data.</text>
</comment>
<evidence type="ECO:0000313" key="2">
    <source>
        <dbReference type="EMBL" id="KAK5047918.1"/>
    </source>
</evidence>
<dbReference type="RefSeq" id="XP_064703424.1">
    <property type="nucleotide sequence ID" value="XM_064849669.1"/>
</dbReference>
<proteinExistence type="predicted"/>
<dbReference type="PANTHER" id="PTHR37540:SF5">
    <property type="entry name" value="TRANSCRIPTION FACTOR DOMAIN-CONTAINING PROTEIN"/>
    <property type="match status" value="1"/>
</dbReference>
<feature type="compositionally biased region" description="Low complexity" evidence="1">
    <location>
        <begin position="53"/>
        <end position="66"/>
    </location>
</feature>
<accession>A0AAV9N5H6</accession>
<dbReference type="EMBL" id="JAVRRD010000023">
    <property type="protein sequence ID" value="KAK5047918.1"/>
    <property type="molecule type" value="Genomic_DNA"/>
</dbReference>
<evidence type="ECO:0000256" key="1">
    <source>
        <dbReference type="SAM" id="MobiDB-lite"/>
    </source>
</evidence>
<sequence length="636" mass="70671">MKKARPDGNDNQVFLFVNKTQKSKSLSKSDGAIARSINRHAQQVRSRKVETQRISSARTNSSSARRIALDGWHRKETAVGHSSSDGDSPGSSPVGNLQSDSPPGQLGTPATAPSLAGTPDGASSVKSPPLHNPPNQETGGDALIEETGVEMQAAEDGESLILREPVYRINLADYDRVDPFGSTSVQITSQVQIVLDHLLKVYTYSGNNYKLAHLPRHLAATMPRFPIRSVVQRSVYKEHHLYSLMAASTARMKHVFCVNSPFSDPKQVRTIAIHHLRKELVASARSGIVDKQTILDLLYLIVNEIQYGDFDDARRHLEIVGKLYGLLDSNEYLDRWISETAAHVDNQLALSTGSLPVLPYDFDPGPMLPERMGMLKREAQRLLKFGCPSPTSLLVPRAPEGLNDAVADLAATLDLRMGSRFSFALKIGAFTGQLAKVVSDLVDCIEIAKVVWLSPLAVCFDAEWLCRKARSVLRALLKLAPEHTTGPIDLYSKCTENARICLMILMTHACTMIGHQTARSNVKRLQRSSRAALEYWCPSIGWTVECKPCDPGKRLPMFQDTQAGFVLWAMFTGIWCAEGVAEEDWFMVRAVNICRYFGYYTYDDLHDHMAHYLYAKTLQEPSLRKTAHLLQTLPRS</sequence>
<gene>
    <name evidence="2" type="ORF">LTR84_006106</name>
</gene>
<feature type="compositionally biased region" description="Polar residues" evidence="1">
    <location>
        <begin position="19"/>
        <end position="28"/>
    </location>
</feature>
<organism evidence="2 3">
    <name type="scientific">Exophiala bonariae</name>
    <dbReference type="NCBI Taxonomy" id="1690606"/>
    <lineage>
        <taxon>Eukaryota</taxon>
        <taxon>Fungi</taxon>
        <taxon>Dikarya</taxon>
        <taxon>Ascomycota</taxon>
        <taxon>Pezizomycotina</taxon>
        <taxon>Eurotiomycetes</taxon>
        <taxon>Chaetothyriomycetidae</taxon>
        <taxon>Chaetothyriales</taxon>
        <taxon>Herpotrichiellaceae</taxon>
        <taxon>Exophiala</taxon>
    </lineage>
</organism>
<evidence type="ECO:0000313" key="3">
    <source>
        <dbReference type="Proteomes" id="UP001358417"/>
    </source>
</evidence>
<feature type="compositionally biased region" description="Low complexity" evidence="1">
    <location>
        <begin position="82"/>
        <end position="93"/>
    </location>
</feature>